<dbReference type="Gene3D" id="3.40.640.10">
    <property type="entry name" value="Type I PLP-dependent aspartate aminotransferase-like (Major domain)"/>
    <property type="match status" value="1"/>
</dbReference>
<feature type="active site" description="Proton acceptor" evidence="2">
    <location>
        <position position="184"/>
    </location>
</feature>
<comment type="similarity">
    <text evidence="1 4">Belongs to the DegT/DnrJ/EryC1 family.</text>
</comment>
<dbReference type="AlphaFoldDB" id="A0A0N1EAQ3"/>
<reference evidence="5 6" key="1">
    <citation type="submission" date="2014-06" db="EMBL/GenBank/DDBJ databases">
        <title>Helicobacter pullorum isolates in fresh chicken meat - phenotypic and genotypic features.</title>
        <authorList>
            <person name="Borges V."/>
            <person name="Santos A."/>
            <person name="Correia C.B."/>
            <person name="Saraiva M."/>
            <person name="Menard A."/>
            <person name="Vieira L."/>
            <person name="Sampaio D.A."/>
            <person name="Gomes J.P."/>
            <person name="Oleastro M."/>
        </authorList>
    </citation>
    <scope>NUCLEOTIDE SEQUENCE [LARGE SCALE GENOMIC DNA]</scope>
    <source>
        <strain evidence="5 6">229334/12</strain>
    </source>
</reference>
<dbReference type="SUPFAM" id="SSF53383">
    <property type="entry name" value="PLP-dependent transferases"/>
    <property type="match status" value="1"/>
</dbReference>
<evidence type="ECO:0000256" key="3">
    <source>
        <dbReference type="PIRSR" id="PIRSR000390-2"/>
    </source>
</evidence>
<dbReference type="GO" id="GO:0030170">
    <property type="term" value="F:pyridoxal phosphate binding"/>
    <property type="evidence" value="ECO:0007669"/>
    <property type="project" value="TreeGrafter"/>
</dbReference>
<keyword evidence="5" id="KW-0032">Aminotransferase</keyword>
<proteinExistence type="inferred from homology"/>
<dbReference type="InterPro" id="IPR015421">
    <property type="entry name" value="PyrdxlP-dep_Trfase_major"/>
</dbReference>
<evidence type="ECO:0000313" key="5">
    <source>
        <dbReference type="EMBL" id="KPH55302.1"/>
    </source>
</evidence>
<dbReference type="InterPro" id="IPR015424">
    <property type="entry name" value="PyrdxlP-dep_Trfase"/>
</dbReference>
<dbReference type="RefSeq" id="WP_054198315.1">
    <property type="nucleotide sequence ID" value="NZ_CAWUYM010000023.1"/>
</dbReference>
<dbReference type="InterPro" id="IPR015422">
    <property type="entry name" value="PyrdxlP-dep_Trfase_small"/>
</dbReference>
<dbReference type="GO" id="GO:0000271">
    <property type="term" value="P:polysaccharide biosynthetic process"/>
    <property type="evidence" value="ECO:0007669"/>
    <property type="project" value="TreeGrafter"/>
</dbReference>
<dbReference type="PANTHER" id="PTHR30244:SF34">
    <property type="entry name" value="DTDP-4-AMINO-4,6-DIDEOXYGALACTOSE TRANSAMINASE"/>
    <property type="match status" value="1"/>
</dbReference>
<accession>A0A0N1EAQ3</accession>
<protein>
    <submittedName>
        <fullName evidence="5">Aminotransferase DegT</fullName>
    </submittedName>
</protein>
<dbReference type="Proteomes" id="UP000037997">
    <property type="component" value="Unassembled WGS sequence"/>
</dbReference>
<evidence type="ECO:0000256" key="1">
    <source>
        <dbReference type="ARBA" id="ARBA00037999"/>
    </source>
</evidence>
<sequence length="394" mass="44460">MVKIPISKPYFDEEDKNIIKKPLESGWVVQGPFVGEFEERFASFAKASFAIATSNCTTALHLGLIALGVGRGDKVIVPSFTYIASANAIEYVGAVPIFCDIDLESFNINLESLREILDKQSKIKAIMPVNLFGLCANMESIIEIAKKYNVKVIEDSACGFDSWIGSKHSGTFGDCGCFSFHPRKSLTTGEGGMLITNNSEIAQKVRSLRDHGASKTDFQRHSGQDTFLLPSFKMLGYNYRLTDIQGALGVSQIKKAEKIMDNRRKIAQKYDRALKDISQFVLPRAQEGFKHGYQSYVCLFGGEEVLKMDSIEKVDAMHIKRNLFMQKLEALGISTRQGTHAVHTLEYYKNKYNLQRQDYFKSYVADRLSISLPLYPQMTMQEFEYIIDSIYKVL</sequence>
<dbReference type="EMBL" id="JNOC01000048">
    <property type="protein sequence ID" value="KPH55302.1"/>
    <property type="molecule type" value="Genomic_DNA"/>
</dbReference>
<keyword evidence="5" id="KW-0808">Transferase</keyword>
<evidence type="ECO:0000313" key="6">
    <source>
        <dbReference type="Proteomes" id="UP000037997"/>
    </source>
</evidence>
<dbReference type="PATRIC" id="fig|35818.11.peg.1847"/>
<dbReference type="Gene3D" id="3.90.1150.10">
    <property type="entry name" value="Aspartate Aminotransferase, domain 1"/>
    <property type="match status" value="1"/>
</dbReference>
<evidence type="ECO:0000256" key="2">
    <source>
        <dbReference type="PIRSR" id="PIRSR000390-1"/>
    </source>
</evidence>
<dbReference type="InterPro" id="IPR000653">
    <property type="entry name" value="DegT/StrS_aminotransferase"/>
</dbReference>
<comment type="caution">
    <text evidence="5">The sequence shown here is derived from an EMBL/GenBank/DDBJ whole genome shotgun (WGS) entry which is preliminary data.</text>
</comment>
<dbReference type="PANTHER" id="PTHR30244">
    <property type="entry name" value="TRANSAMINASE"/>
    <property type="match status" value="1"/>
</dbReference>
<organism evidence="5 6">
    <name type="scientific">Helicobacter pullorum</name>
    <dbReference type="NCBI Taxonomy" id="35818"/>
    <lineage>
        <taxon>Bacteria</taxon>
        <taxon>Pseudomonadati</taxon>
        <taxon>Campylobacterota</taxon>
        <taxon>Epsilonproteobacteria</taxon>
        <taxon>Campylobacterales</taxon>
        <taxon>Helicobacteraceae</taxon>
        <taxon>Helicobacter</taxon>
    </lineage>
</organism>
<dbReference type="Pfam" id="PF01041">
    <property type="entry name" value="DegT_DnrJ_EryC1"/>
    <property type="match status" value="1"/>
</dbReference>
<keyword evidence="3 4" id="KW-0663">Pyridoxal phosphate</keyword>
<evidence type="ECO:0000256" key="4">
    <source>
        <dbReference type="RuleBase" id="RU004508"/>
    </source>
</evidence>
<dbReference type="PIRSF" id="PIRSF000390">
    <property type="entry name" value="PLP_StrS"/>
    <property type="match status" value="1"/>
</dbReference>
<gene>
    <name evidence="5" type="ORF">HPU229334_09350</name>
</gene>
<name>A0A0N1EAQ3_9HELI</name>
<feature type="modified residue" description="N6-(pyridoxal phosphate)lysine" evidence="3">
    <location>
        <position position="184"/>
    </location>
</feature>
<dbReference type="GO" id="GO:0008483">
    <property type="term" value="F:transaminase activity"/>
    <property type="evidence" value="ECO:0007669"/>
    <property type="project" value="UniProtKB-KW"/>
</dbReference>
<dbReference type="CDD" id="cd00616">
    <property type="entry name" value="AHBA_syn"/>
    <property type="match status" value="1"/>
</dbReference>